<gene>
    <name evidence="3" type="ORF">MONBRDRAFT_25557</name>
</gene>
<protein>
    <submittedName>
        <fullName evidence="3">Uncharacterized protein</fullName>
    </submittedName>
</protein>
<keyword evidence="1" id="KW-0175">Coiled coil</keyword>
<dbReference type="Gene3D" id="2.130.10.130">
    <property type="entry name" value="Integrin alpha, N-terminal"/>
    <property type="match status" value="1"/>
</dbReference>
<keyword evidence="4" id="KW-1185">Reference proteome</keyword>
<reference evidence="3 4" key="1">
    <citation type="journal article" date="2008" name="Nature">
        <title>The genome of the choanoflagellate Monosiga brevicollis and the origin of metazoans.</title>
        <authorList>
            <consortium name="JGI Sequencing"/>
            <person name="King N."/>
            <person name="Westbrook M.J."/>
            <person name="Young S.L."/>
            <person name="Kuo A."/>
            <person name="Abedin M."/>
            <person name="Chapman J."/>
            <person name="Fairclough S."/>
            <person name="Hellsten U."/>
            <person name="Isogai Y."/>
            <person name="Letunic I."/>
            <person name="Marr M."/>
            <person name="Pincus D."/>
            <person name="Putnam N."/>
            <person name="Rokas A."/>
            <person name="Wright K.J."/>
            <person name="Zuzow R."/>
            <person name="Dirks W."/>
            <person name="Good M."/>
            <person name="Goodstein D."/>
            <person name="Lemons D."/>
            <person name="Li W."/>
            <person name="Lyons J.B."/>
            <person name="Morris A."/>
            <person name="Nichols S."/>
            <person name="Richter D.J."/>
            <person name="Salamov A."/>
            <person name="Bork P."/>
            <person name="Lim W.A."/>
            <person name="Manning G."/>
            <person name="Miller W.T."/>
            <person name="McGinnis W."/>
            <person name="Shapiro H."/>
            <person name="Tjian R."/>
            <person name="Grigoriev I.V."/>
            <person name="Rokhsar D."/>
        </authorList>
    </citation>
    <scope>NUCLEOTIDE SEQUENCE [LARGE SCALE GENOMIC DNA]</scope>
    <source>
        <strain evidence="4">MX1 / ATCC 50154</strain>
    </source>
</reference>
<dbReference type="KEGG" id="mbr:MONBRDRAFT_25557"/>
<keyword evidence="2" id="KW-0732">Signal</keyword>
<evidence type="ECO:0000256" key="2">
    <source>
        <dbReference type="SAM" id="SignalP"/>
    </source>
</evidence>
<dbReference type="InParanoid" id="A9UZS0"/>
<accession>A9UZS0</accession>
<evidence type="ECO:0000313" key="3">
    <source>
        <dbReference type="EMBL" id="EDQ89280.1"/>
    </source>
</evidence>
<proteinExistence type="predicted"/>
<dbReference type="Proteomes" id="UP000001357">
    <property type="component" value="Unassembled WGS sequence"/>
</dbReference>
<feature type="signal peptide" evidence="2">
    <location>
        <begin position="1"/>
        <end position="21"/>
    </location>
</feature>
<evidence type="ECO:0000256" key="1">
    <source>
        <dbReference type="SAM" id="Coils"/>
    </source>
</evidence>
<feature type="coiled-coil region" evidence="1">
    <location>
        <begin position="57"/>
        <end position="84"/>
    </location>
</feature>
<dbReference type="PANTHER" id="PTHR36220">
    <property type="entry name" value="UNNAMED PRODUCT"/>
    <property type="match status" value="1"/>
</dbReference>
<sequence length="434" mass="46573">MAVVWVMWLWAVGWVVSGVVGEEAQIFVDEVGDLHLEAASTNSSRVWLGSTDLGQELATLRAAVDELRVENARLRAEQVALRQAARMTGSWWFRHLYDQGSIPIHAIYDGNMGFAVAAAGNLVAVSAPKNNIAAANAGLVHVYRRYPDGSFSLMVNLFPPNAQVGDEMGFALAMDTRVLIVGARTDRQLENNGAFWVFAISNDGTSLDSNPLQFVEGPLSIGLNFGRSLSLSGDLLVVGARCDPDNLPPPDCLFLYHRGSSGDNFVFVKALSASAFPSSRTLLVSLALSGTRLAVATLSETPGNSLDGAAYIFHLDTTVLANASLTWQATLSSDEPNDLFGRSLCFVNEILLIGAPAQGDHVGRILAYAPSSSNGDGLEAPYGYVGELANPGQMDFARFGMAMSTHLDTLYVSSFQRHPNGTMSDTGHIHIFYP</sequence>
<dbReference type="RefSeq" id="XP_001745856.1">
    <property type="nucleotide sequence ID" value="XM_001745804.1"/>
</dbReference>
<dbReference type="SUPFAM" id="SSF69318">
    <property type="entry name" value="Integrin alpha N-terminal domain"/>
    <property type="match status" value="1"/>
</dbReference>
<name>A9UZS0_MONBE</name>
<dbReference type="InterPro" id="IPR028994">
    <property type="entry name" value="Integrin_alpha_N"/>
</dbReference>
<feature type="chain" id="PRO_5002744543" evidence="2">
    <location>
        <begin position="22"/>
        <end position="434"/>
    </location>
</feature>
<organism evidence="3 4">
    <name type="scientific">Monosiga brevicollis</name>
    <name type="common">Choanoflagellate</name>
    <dbReference type="NCBI Taxonomy" id="81824"/>
    <lineage>
        <taxon>Eukaryota</taxon>
        <taxon>Choanoflagellata</taxon>
        <taxon>Craspedida</taxon>
        <taxon>Salpingoecidae</taxon>
        <taxon>Monosiga</taxon>
    </lineage>
</organism>
<dbReference type="EMBL" id="CH991551">
    <property type="protein sequence ID" value="EDQ89280.1"/>
    <property type="molecule type" value="Genomic_DNA"/>
</dbReference>
<dbReference type="AlphaFoldDB" id="A9UZS0"/>
<evidence type="ECO:0000313" key="4">
    <source>
        <dbReference type="Proteomes" id="UP000001357"/>
    </source>
</evidence>
<dbReference type="PANTHER" id="PTHR36220:SF1">
    <property type="entry name" value="GAMMA TUBULIN COMPLEX COMPONENT C-TERMINAL DOMAIN-CONTAINING PROTEIN"/>
    <property type="match status" value="1"/>
</dbReference>
<dbReference type="GeneID" id="5891261"/>